<dbReference type="KEGG" id="fcy:FRACYDRAFT_267672"/>
<dbReference type="EMBL" id="KV784354">
    <property type="protein sequence ID" value="OEU20532.1"/>
    <property type="molecule type" value="Genomic_DNA"/>
</dbReference>
<organism evidence="2 3">
    <name type="scientific">Fragilariopsis cylindrus CCMP1102</name>
    <dbReference type="NCBI Taxonomy" id="635003"/>
    <lineage>
        <taxon>Eukaryota</taxon>
        <taxon>Sar</taxon>
        <taxon>Stramenopiles</taxon>
        <taxon>Ochrophyta</taxon>
        <taxon>Bacillariophyta</taxon>
        <taxon>Bacillariophyceae</taxon>
        <taxon>Bacillariophycidae</taxon>
        <taxon>Bacillariales</taxon>
        <taxon>Bacillariaceae</taxon>
        <taxon>Fragilariopsis</taxon>
    </lineage>
</organism>
<evidence type="ECO:0000256" key="1">
    <source>
        <dbReference type="SAM" id="Phobius"/>
    </source>
</evidence>
<dbReference type="InterPro" id="IPR036259">
    <property type="entry name" value="MFS_trans_sf"/>
</dbReference>
<proteinExistence type="predicted"/>
<reference evidence="2 3" key="1">
    <citation type="submission" date="2016-09" db="EMBL/GenBank/DDBJ databases">
        <title>Extensive genetic diversity and differential bi-allelic expression allows diatom success in the polar Southern Ocean.</title>
        <authorList>
            <consortium name="DOE Joint Genome Institute"/>
            <person name="Mock T."/>
            <person name="Otillar R.P."/>
            <person name="Strauss J."/>
            <person name="Dupont C."/>
            <person name="Frickenhaus S."/>
            <person name="Maumus F."/>
            <person name="Mcmullan M."/>
            <person name="Sanges R."/>
            <person name="Schmutz J."/>
            <person name="Toseland A."/>
            <person name="Valas R."/>
            <person name="Veluchamy A."/>
            <person name="Ward B.J."/>
            <person name="Allen A."/>
            <person name="Barry K."/>
            <person name="Falciatore A."/>
            <person name="Ferrante M."/>
            <person name="Fortunato A.E."/>
            <person name="Gloeckner G."/>
            <person name="Gruber A."/>
            <person name="Hipkin R."/>
            <person name="Janech M."/>
            <person name="Kroth P."/>
            <person name="Leese F."/>
            <person name="Lindquist E."/>
            <person name="Lyon B.R."/>
            <person name="Martin J."/>
            <person name="Mayer C."/>
            <person name="Parker M."/>
            <person name="Quesneville H."/>
            <person name="Raymond J."/>
            <person name="Uhlig C."/>
            <person name="Valentin K.U."/>
            <person name="Worden A.Z."/>
            <person name="Armbrust E.V."/>
            <person name="Bowler C."/>
            <person name="Green B."/>
            <person name="Moulton V."/>
            <person name="Van Oosterhout C."/>
            <person name="Grigoriev I."/>
        </authorList>
    </citation>
    <scope>NUCLEOTIDE SEQUENCE [LARGE SCALE GENOMIC DNA]</scope>
    <source>
        <strain evidence="2 3">CCMP1102</strain>
    </source>
</reference>
<keyword evidence="1" id="KW-0812">Transmembrane</keyword>
<protein>
    <recommendedName>
        <fullName evidence="4">Major facilitator superfamily (MFS) profile domain-containing protein</fullName>
    </recommendedName>
</protein>
<keyword evidence="1" id="KW-1133">Transmembrane helix</keyword>
<dbReference type="InParanoid" id="A0A1E7FQU0"/>
<feature type="transmembrane region" description="Helical" evidence="1">
    <location>
        <begin position="68"/>
        <end position="87"/>
    </location>
</feature>
<feature type="transmembrane region" description="Helical" evidence="1">
    <location>
        <begin position="94"/>
        <end position="111"/>
    </location>
</feature>
<feature type="transmembrane region" description="Helical" evidence="1">
    <location>
        <begin position="21"/>
        <end position="42"/>
    </location>
</feature>
<keyword evidence="3" id="KW-1185">Reference proteome</keyword>
<accession>A0A1E7FQU0</accession>
<dbReference type="Proteomes" id="UP000095751">
    <property type="component" value="Unassembled WGS sequence"/>
</dbReference>
<dbReference type="AlphaFoldDB" id="A0A1E7FQU0"/>
<keyword evidence="1" id="KW-0472">Membrane</keyword>
<evidence type="ECO:0008006" key="4">
    <source>
        <dbReference type="Google" id="ProtNLM"/>
    </source>
</evidence>
<sequence>MNCFRKRKTDPKSPPSRRMRFILLLFAIIQNGLLGGIMYGWASIDSTMLIAPISKGGAGIEPEKTTLVFSWATSIGMVSSFFLGIILDTFGPRTSSVVSCLIIAIGSHMLAES</sequence>
<dbReference type="Gene3D" id="1.20.1250.20">
    <property type="entry name" value="MFS general substrate transporter like domains"/>
    <property type="match status" value="1"/>
</dbReference>
<dbReference type="SUPFAM" id="SSF103473">
    <property type="entry name" value="MFS general substrate transporter"/>
    <property type="match status" value="1"/>
</dbReference>
<dbReference type="OrthoDB" id="45809at2759"/>
<gene>
    <name evidence="2" type="ORF">FRACYDRAFT_267672</name>
</gene>
<evidence type="ECO:0000313" key="2">
    <source>
        <dbReference type="EMBL" id="OEU20532.1"/>
    </source>
</evidence>
<name>A0A1E7FQU0_9STRA</name>
<evidence type="ECO:0000313" key="3">
    <source>
        <dbReference type="Proteomes" id="UP000095751"/>
    </source>
</evidence>
<feature type="non-terminal residue" evidence="2">
    <location>
        <position position="113"/>
    </location>
</feature>